<dbReference type="AlphaFoldDB" id="A0A7X6FSQ3"/>
<evidence type="ECO:0000313" key="2">
    <source>
        <dbReference type="Proteomes" id="UP000558475"/>
    </source>
</evidence>
<organism evidence="1 2">
    <name type="scientific">Brucella tritici</name>
    <dbReference type="NCBI Taxonomy" id="94626"/>
    <lineage>
        <taxon>Bacteria</taxon>
        <taxon>Pseudomonadati</taxon>
        <taxon>Pseudomonadota</taxon>
        <taxon>Alphaproteobacteria</taxon>
        <taxon>Hyphomicrobiales</taxon>
        <taxon>Brucellaceae</taxon>
        <taxon>Brucella/Ochrobactrum group</taxon>
        <taxon>Brucella</taxon>
    </lineage>
</organism>
<dbReference type="Proteomes" id="UP000558475">
    <property type="component" value="Unassembled WGS sequence"/>
</dbReference>
<protein>
    <submittedName>
        <fullName evidence="1">Uncharacterized protein</fullName>
    </submittedName>
</protein>
<dbReference type="EMBL" id="JAAXZB010000005">
    <property type="protein sequence ID" value="NKW11239.1"/>
    <property type="molecule type" value="Genomic_DNA"/>
</dbReference>
<reference evidence="1 2" key="1">
    <citation type="submission" date="2020-04" db="EMBL/GenBank/DDBJ databases">
        <title>Whole genome sequencing of clinical and environmental type strains of Ochrobactrum.</title>
        <authorList>
            <person name="Dharne M."/>
        </authorList>
    </citation>
    <scope>NUCLEOTIDE SEQUENCE [LARGE SCALE GENOMIC DNA]</scope>
    <source>
        <strain evidence="1 2">DSM 13340</strain>
    </source>
</reference>
<proteinExistence type="predicted"/>
<evidence type="ECO:0000313" key="1">
    <source>
        <dbReference type="EMBL" id="NKW11239.1"/>
    </source>
</evidence>
<comment type="caution">
    <text evidence="1">The sequence shown here is derived from an EMBL/GenBank/DDBJ whole genome shotgun (WGS) entry which is preliminary data.</text>
</comment>
<gene>
    <name evidence="1" type="ORF">HGG76_26930</name>
</gene>
<sequence length="174" mass="19494">MTNEFNIDDFSFARSNRVEETPEHRTYEVLSLREFQRLLFGAVNEKGAASSMTVGYQPIQVRTKGNIYIAVSGSGENEKVREIVVQDTRQHLLEASYEFRSQGLLIEEADGFEEADFPRCVLKLESSRKLLSEHDSVTEAVDAAEAYIEGLVGLIPVSSLDSLKEAVLLYEVAQ</sequence>
<accession>A0A7X6FSQ3</accession>
<name>A0A7X6FSQ3_9HYPH</name>